<comment type="function">
    <text evidence="13">Polymerase alpha in a complex with DNA primase is a replicative polymerase.</text>
</comment>
<keyword evidence="11" id="KW-0539">Nucleus</keyword>
<keyword evidence="21" id="KW-1185">Reference proteome</keyword>
<dbReference type="GO" id="GO:0005634">
    <property type="term" value="C:nucleus"/>
    <property type="evidence" value="ECO:0007669"/>
    <property type="project" value="UniProtKB-SubCell"/>
</dbReference>
<dbReference type="InterPro" id="IPR006134">
    <property type="entry name" value="DNA-dir_DNA_pol_B_multi_dom"/>
</dbReference>
<evidence type="ECO:0000256" key="7">
    <source>
        <dbReference type="ARBA" id="ARBA00022771"/>
    </source>
</evidence>
<feature type="region of interest" description="Disordered" evidence="15">
    <location>
        <begin position="1"/>
        <end position="23"/>
    </location>
</feature>
<dbReference type="PANTHER" id="PTHR45861:SF1">
    <property type="entry name" value="DNA POLYMERASE ALPHA CATALYTIC SUBUNIT"/>
    <property type="match status" value="1"/>
</dbReference>
<dbReference type="EC" id="2.7.7.7" evidence="14"/>
<gene>
    <name evidence="20" type="ORF">CASFOL_011476</name>
</gene>
<dbReference type="Gene3D" id="1.10.132.60">
    <property type="entry name" value="DNA polymerase family B, C-terminal domain"/>
    <property type="match status" value="1"/>
</dbReference>
<keyword evidence="3 14" id="KW-0808">Transferase</keyword>
<dbReference type="Gene3D" id="3.30.420.10">
    <property type="entry name" value="Ribonuclease H-like superfamily/Ribonuclease H"/>
    <property type="match status" value="1"/>
</dbReference>
<evidence type="ECO:0000256" key="12">
    <source>
        <dbReference type="ARBA" id="ARBA00049244"/>
    </source>
</evidence>
<evidence type="ECO:0000256" key="15">
    <source>
        <dbReference type="SAM" id="MobiDB-lite"/>
    </source>
</evidence>
<comment type="subcellular location">
    <subcellularLocation>
        <location evidence="1">Nucleus</location>
    </subcellularLocation>
</comment>
<feature type="domain" description="DNA polymerase alpha catalytic subunit N-terminal" evidence="19">
    <location>
        <begin position="28"/>
        <end position="94"/>
    </location>
</feature>
<comment type="catalytic activity">
    <reaction evidence="12 14">
        <text>DNA(n) + a 2'-deoxyribonucleoside 5'-triphosphate = DNA(n+1) + diphosphate</text>
        <dbReference type="Rhea" id="RHEA:22508"/>
        <dbReference type="Rhea" id="RHEA-COMP:17339"/>
        <dbReference type="Rhea" id="RHEA-COMP:17340"/>
        <dbReference type="ChEBI" id="CHEBI:33019"/>
        <dbReference type="ChEBI" id="CHEBI:61560"/>
        <dbReference type="ChEBI" id="CHEBI:173112"/>
        <dbReference type="EC" id="2.7.7.7"/>
    </reaction>
</comment>
<dbReference type="InterPro" id="IPR036397">
    <property type="entry name" value="RNaseH_sf"/>
</dbReference>
<keyword evidence="8" id="KW-0862">Zinc</keyword>
<dbReference type="Gene3D" id="3.30.70.2820">
    <property type="match status" value="1"/>
</dbReference>
<feature type="compositionally biased region" description="Basic and acidic residues" evidence="15">
    <location>
        <begin position="122"/>
        <end position="131"/>
    </location>
</feature>
<evidence type="ECO:0000256" key="4">
    <source>
        <dbReference type="ARBA" id="ARBA00022695"/>
    </source>
</evidence>
<evidence type="ECO:0000259" key="19">
    <source>
        <dbReference type="Pfam" id="PF12254"/>
    </source>
</evidence>
<keyword evidence="10 14" id="KW-0238">DNA-binding</keyword>
<dbReference type="PRINTS" id="PR00106">
    <property type="entry name" value="DNAPOLB"/>
</dbReference>
<evidence type="ECO:0000256" key="11">
    <source>
        <dbReference type="ARBA" id="ARBA00023242"/>
    </source>
</evidence>
<feature type="compositionally biased region" description="Basic and acidic residues" evidence="15">
    <location>
        <begin position="245"/>
        <end position="262"/>
    </location>
</feature>
<dbReference type="PROSITE" id="PS00116">
    <property type="entry name" value="DNA_POLYMERASE_B"/>
    <property type="match status" value="1"/>
</dbReference>
<feature type="domain" description="DNA-directed DNA polymerase family B multifunctional" evidence="16">
    <location>
        <begin position="900"/>
        <end position="1360"/>
    </location>
</feature>
<dbReference type="SUPFAM" id="SSF53098">
    <property type="entry name" value="Ribonuclease H-like"/>
    <property type="match status" value="1"/>
</dbReference>
<feature type="compositionally biased region" description="Basic and acidic residues" evidence="15">
    <location>
        <begin position="938"/>
        <end position="956"/>
    </location>
</feature>
<dbReference type="FunFam" id="1.10.3200.20:FF:000003">
    <property type="entry name" value="DNA polymerase"/>
    <property type="match status" value="1"/>
</dbReference>
<organism evidence="20 21">
    <name type="scientific">Castilleja foliolosa</name>
    <dbReference type="NCBI Taxonomy" id="1961234"/>
    <lineage>
        <taxon>Eukaryota</taxon>
        <taxon>Viridiplantae</taxon>
        <taxon>Streptophyta</taxon>
        <taxon>Embryophyta</taxon>
        <taxon>Tracheophyta</taxon>
        <taxon>Spermatophyta</taxon>
        <taxon>Magnoliopsida</taxon>
        <taxon>eudicotyledons</taxon>
        <taxon>Gunneridae</taxon>
        <taxon>Pentapetalae</taxon>
        <taxon>asterids</taxon>
        <taxon>lamiids</taxon>
        <taxon>Lamiales</taxon>
        <taxon>Orobanchaceae</taxon>
        <taxon>Pedicularideae</taxon>
        <taxon>Castillejinae</taxon>
        <taxon>Castilleja</taxon>
    </lineage>
</organism>
<dbReference type="PANTHER" id="PTHR45861">
    <property type="entry name" value="DNA POLYMERASE ALPHA CATALYTIC SUBUNIT"/>
    <property type="match status" value="1"/>
</dbReference>
<keyword evidence="7" id="KW-0863">Zinc-finger</keyword>
<dbReference type="Gene3D" id="2.40.50.730">
    <property type="match status" value="1"/>
</dbReference>
<evidence type="ECO:0000256" key="9">
    <source>
        <dbReference type="ARBA" id="ARBA00022932"/>
    </source>
</evidence>
<keyword evidence="6" id="KW-0479">Metal-binding</keyword>
<dbReference type="FunFam" id="3.30.420.10:FF:000043">
    <property type="entry name" value="DNA polymerase"/>
    <property type="match status" value="1"/>
</dbReference>
<comment type="caution">
    <text evidence="20">The sequence shown here is derived from an EMBL/GenBank/DDBJ whole genome shotgun (WGS) entry which is preliminary data.</text>
</comment>
<dbReference type="InterPro" id="IPR024647">
    <property type="entry name" value="DNA_pol_a_cat_su_N"/>
</dbReference>
<dbReference type="Pfam" id="PF03104">
    <property type="entry name" value="DNA_pol_B_exo1"/>
    <property type="match status" value="1"/>
</dbReference>
<feature type="compositionally biased region" description="Polar residues" evidence="15">
    <location>
        <begin position="263"/>
        <end position="275"/>
    </location>
</feature>
<dbReference type="GO" id="GO:0003677">
    <property type="term" value="F:DNA binding"/>
    <property type="evidence" value="ECO:0007669"/>
    <property type="project" value="UniProtKB-KW"/>
</dbReference>
<dbReference type="Pfam" id="PF08996">
    <property type="entry name" value="zf-DNA_Pol"/>
    <property type="match status" value="1"/>
</dbReference>
<comment type="similarity">
    <text evidence="2 14">Belongs to the DNA polymerase type-B family.</text>
</comment>
<dbReference type="Pfam" id="PF12254">
    <property type="entry name" value="DNA_pol_alpha_N"/>
    <property type="match status" value="1"/>
</dbReference>
<dbReference type="FunFam" id="1.10.287.690:FF:000004">
    <property type="entry name" value="DNA polymerase"/>
    <property type="match status" value="1"/>
</dbReference>
<dbReference type="InterPro" id="IPR045846">
    <property type="entry name" value="POLBc_alpha"/>
</dbReference>
<evidence type="ECO:0000256" key="8">
    <source>
        <dbReference type="ARBA" id="ARBA00022833"/>
    </source>
</evidence>
<keyword evidence="4 14" id="KW-0548">Nucleotidyltransferase</keyword>
<dbReference type="NCBIfam" id="TIGR00592">
    <property type="entry name" value="pol2"/>
    <property type="match status" value="1"/>
</dbReference>
<evidence type="ECO:0000256" key="10">
    <source>
        <dbReference type="ARBA" id="ARBA00023125"/>
    </source>
</evidence>
<evidence type="ECO:0000256" key="2">
    <source>
        <dbReference type="ARBA" id="ARBA00005755"/>
    </source>
</evidence>
<feature type="compositionally biased region" description="Acidic residues" evidence="15">
    <location>
        <begin position="78"/>
        <end position="94"/>
    </location>
</feature>
<evidence type="ECO:0000313" key="21">
    <source>
        <dbReference type="Proteomes" id="UP001632038"/>
    </source>
</evidence>
<dbReference type="Gene3D" id="3.90.1600.10">
    <property type="entry name" value="Palm domain of DNA polymerase"/>
    <property type="match status" value="1"/>
</dbReference>
<reference evidence="21" key="1">
    <citation type="journal article" date="2024" name="IScience">
        <title>Strigolactones Initiate the Formation of Haustorium-like Structures in Castilleja.</title>
        <authorList>
            <person name="Buerger M."/>
            <person name="Peterson D."/>
            <person name="Chory J."/>
        </authorList>
    </citation>
    <scope>NUCLEOTIDE SEQUENCE [LARGE SCALE GENOMIC DNA]</scope>
</reference>
<evidence type="ECO:0000259" key="18">
    <source>
        <dbReference type="Pfam" id="PF08996"/>
    </source>
</evidence>
<feature type="region of interest" description="Disordered" evidence="15">
    <location>
        <begin position="78"/>
        <end position="131"/>
    </location>
</feature>
<keyword evidence="5 14" id="KW-0235">DNA replication</keyword>
<dbReference type="EMBL" id="JAVIJP010000013">
    <property type="protein sequence ID" value="KAL3646296.1"/>
    <property type="molecule type" value="Genomic_DNA"/>
</dbReference>
<dbReference type="SMART" id="SM00486">
    <property type="entry name" value="POLBc"/>
    <property type="match status" value="1"/>
</dbReference>
<dbReference type="InterPro" id="IPR017964">
    <property type="entry name" value="DNA-dir_DNA_pol_B_CS"/>
</dbReference>
<evidence type="ECO:0000256" key="5">
    <source>
        <dbReference type="ARBA" id="ARBA00022705"/>
    </source>
</evidence>
<evidence type="ECO:0000256" key="6">
    <source>
        <dbReference type="ARBA" id="ARBA00022723"/>
    </source>
</evidence>
<dbReference type="InterPro" id="IPR012337">
    <property type="entry name" value="RNaseH-like_sf"/>
</dbReference>
<dbReference type="Pfam" id="PF00136">
    <property type="entry name" value="DNA_pol_B"/>
    <property type="match status" value="1"/>
</dbReference>
<evidence type="ECO:0000256" key="3">
    <source>
        <dbReference type="ARBA" id="ARBA00022679"/>
    </source>
</evidence>
<dbReference type="InterPro" id="IPR038256">
    <property type="entry name" value="Pol_alpha_znc_sf"/>
</dbReference>
<accession>A0ABD3DVL1</accession>
<feature type="domain" description="Zinc finger DNA-directed DNA polymerase family B alpha" evidence="18">
    <location>
        <begin position="1399"/>
        <end position="1601"/>
    </location>
</feature>
<dbReference type="InterPro" id="IPR006172">
    <property type="entry name" value="DNA-dir_DNA_pol_B"/>
</dbReference>
<dbReference type="SUPFAM" id="SSF56672">
    <property type="entry name" value="DNA/RNA polymerases"/>
    <property type="match status" value="1"/>
</dbReference>
<dbReference type="InterPro" id="IPR023211">
    <property type="entry name" value="DNA_pol_palm_dom_sf"/>
</dbReference>
<dbReference type="GO" id="GO:0008270">
    <property type="term" value="F:zinc ion binding"/>
    <property type="evidence" value="ECO:0007669"/>
    <property type="project" value="UniProtKB-KW"/>
</dbReference>
<evidence type="ECO:0000256" key="1">
    <source>
        <dbReference type="ARBA" id="ARBA00004123"/>
    </source>
</evidence>
<dbReference type="CDD" id="cd05776">
    <property type="entry name" value="DNA_polB_alpha_exo"/>
    <property type="match status" value="1"/>
</dbReference>
<evidence type="ECO:0000256" key="13">
    <source>
        <dbReference type="ARBA" id="ARBA00054627"/>
    </source>
</evidence>
<evidence type="ECO:0000259" key="16">
    <source>
        <dbReference type="Pfam" id="PF00136"/>
    </source>
</evidence>
<feature type="region of interest" description="Disordered" evidence="15">
    <location>
        <begin position="938"/>
        <end position="977"/>
    </location>
</feature>
<keyword evidence="9 14" id="KW-0239">DNA-directed DNA polymerase</keyword>
<dbReference type="InterPro" id="IPR042087">
    <property type="entry name" value="DNA_pol_B_thumb"/>
</dbReference>
<dbReference type="Gene3D" id="1.10.287.690">
    <property type="entry name" value="Helix hairpin bin"/>
    <property type="match status" value="1"/>
</dbReference>
<dbReference type="Proteomes" id="UP001632038">
    <property type="component" value="Unassembled WGS sequence"/>
</dbReference>
<feature type="domain" description="DNA-directed DNA polymerase family B exonuclease" evidence="17">
    <location>
        <begin position="582"/>
        <end position="834"/>
    </location>
</feature>
<dbReference type="CDD" id="cd05532">
    <property type="entry name" value="POLBc_alpha"/>
    <property type="match status" value="1"/>
</dbReference>
<feature type="region of interest" description="Disordered" evidence="15">
    <location>
        <begin position="235"/>
        <end position="275"/>
    </location>
</feature>
<evidence type="ECO:0000313" key="20">
    <source>
        <dbReference type="EMBL" id="KAL3646296.1"/>
    </source>
</evidence>
<dbReference type="GO" id="GO:0006260">
    <property type="term" value="P:DNA replication"/>
    <property type="evidence" value="ECO:0007669"/>
    <property type="project" value="UniProtKB-KW"/>
</dbReference>
<evidence type="ECO:0000256" key="14">
    <source>
        <dbReference type="RuleBase" id="RU000442"/>
    </source>
</evidence>
<dbReference type="InterPro" id="IPR015088">
    <property type="entry name" value="Znf_DNA-dir_DNA_pol_B_alpha"/>
</dbReference>
<dbReference type="FunFam" id="1.10.132.60:FF:000004">
    <property type="entry name" value="DNA polymerase"/>
    <property type="match status" value="1"/>
</dbReference>
<dbReference type="InterPro" id="IPR043502">
    <property type="entry name" value="DNA/RNA_pol_sf"/>
</dbReference>
<protein>
    <recommendedName>
        <fullName evidence="14">DNA polymerase</fullName>
        <ecNumber evidence="14">2.7.7.7</ecNumber>
    </recommendedName>
</protein>
<feature type="region of interest" description="Disordered" evidence="15">
    <location>
        <begin position="443"/>
        <end position="480"/>
    </location>
</feature>
<proteinExistence type="inferred from homology"/>
<sequence>MSDEQPAETGRRRTRGPAATARAKQLDIIRAVRSGGRREMNDGGYQIKMEKPIYDTVNEDEYEALVSQRREEAKGFIVDDDGLGYGDEGQEEDWSVAGGAVSSEESEGEAGRPKRKRANSNTEKKEKEIVKKPSALASAAALMGKQRISNLFTSSVFKKDKQNNLSSDSIVENVIAEFAPDENDRERRRRNNLCKFGVNKLNNVPAATNLRGLPVKIEKAVVSSVNLDFMNEVNENNSNCGDVNGESRKGNLEQGEDIKSEENTLPPSERGTNSSDIVHNEEIMEKTEGIEIENKEFLSNKAEGKEVEKKVFSFNAKIEVSNDPSLSASARYQNMIADCNVSGSLPNQSTISDEKLDFEVWSDGSLPFYILDAYEEIFGANAGNLYLFGKVKSGGTYHSCCVVVKNMQRCVYAIPTVSFMSNDTIPELEKKVEESKMSLMAAKDKSAKLGGDNEKSLESSIDHKETIAKQEKDGEKSLKSSIDHKETIAKLEKDVEESQTALRSRLHELASAMKTELAKELLERNVSSFSMAPVKRNYAFERTDIPHGENYALKINYPFKDPPLPSDLKGNNFHALLGTHSSCLELFLIKRKIKGPSWLSISKFSSGAAAQRVSWCKFEVTVDFPKDIQVSTSSKYISEIPPLVVTAINLKTIINEKQNVNEIVSASLICCHKAKIDSPMVASEWTRPGMLSHFTVVRKLEGGIFPMGFAKEAAERNAKAGSNVICCETSERPLLTRLMIELHKLDSDVLVGHNISGFDLDVLLHRVQASHVPSSTWSKIGRLKRSIMPKLNKGSSVFGSGASLGIMSCIAGRLLCDTYICSRDLLKEVSYSLTQLAKTQLNKDRKEITPHDIPQMFHNSESLLGLIEYGETDAWLSMELMFHLSVLPLTRQLTNISGNLWHRTLQGARAQRVEYFLLHAFHAKKFIVPDKFSAQSKETKTTKRKISGDVESKEIDQENTSLDEAPENNHGKTKKSPSYLGGLVLEPKKGLYDKYILLLDFNSLYPSIIQEYNICFTTVERSADGPATHLPSSKKIGVLPELLKNLVKRRKQVKGWLKTASGLRAQQFDIQQQALKLTANSMYGCLGFSNSRFYAKPLAELITLQGREILQSTINVVQNTLNLEVIYGDTDSIMIYSGLDDIGKAKSIAGKVIQEVNKKYRCLEIDLDGLYKRMLLLKKKKYAAVKMHFKDGISYEVIERKGLDMVRRDWSLLSKELGDFCLSQILSGGSCDDVVEVIHNSLMKVQEEMRNGQIPLEKYVITKTLTKPPEAYPDARSQPHVEVALRLKRNGYVTGCSAGDTVPYIICCEQGKGSTTSVGIAQRARHPDELKKDNENWIVDIDYYLAQQIHPVISRLCASIQGTSPARLADCLGLDSSKFQSKSIDSVSNDASSLLSFALDDEERYRGCEPLALSCPSCSGTFECSSIFSSVYASINTKAAEAQSSNSFWDNLRCPKCPAENDGGRISPAIIANQVKRQAEGFVSRYYKGLMMCDDETCNYTARSVNLRVLGDSTRGTTCPNYPRCNGHLIRKYTEADLYRQLSYFCYTLDTVRCIEKIEGGKKLALEKELGRIRPVIELAASTVQNIRDRCAYGWVQLKDLIVLV</sequence>
<evidence type="ECO:0000259" key="17">
    <source>
        <dbReference type="Pfam" id="PF03104"/>
    </source>
</evidence>
<dbReference type="Gene3D" id="1.10.3200.20">
    <property type="entry name" value="DNA Polymerase alpha, zinc finger"/>
    <property type="match status" value="1"/>
</dbReference>
<dbReference type="InterPro" id="IPR006133">
    <property type="entry name" value="DNA-dir_DNA_pol_B_exonuc"/>
</dbReference>
<dbReference type="GO" id="GO:0003887">
    <property type="term" value="F:DNA-directed DNA polymerase activity"/>
    <property type="evidence" value="ECO:0007669"/>
    <property type="project" value="UniProtKB-KW"/>
</dbReference>
<name>A0ABD3DVL1_9LAMI</name>